<dbReference type="PANTHER" id="PTHR32305">
    <property type="match status" value="1"/>
</dbReference>
<accession>A0ABS7GIB1</accession>
<evidence type="ECO:0008006" key="3">
    <source>
        <dbReference type="Google" id="ProtNLM"/>
    </source>
</evidence>
<protein>
    <recommendedName>
        <fullName evidence="3">YD repeat-containing protein</fullName>
    </recommendedName>
</protein>
<sequence length="273" mass="30863">MGTKLLLANRWEWIATYKYQQGNNKLGWIDDAIPVGNYSQDIDKQQPGNYQYDSIGNLVKDVSAGIRVIDWTLYGKIRDIVKENGDSILYTYDVSGNRISKRYLDTTTWYVRDATGNVMMTYVQRGSAPLTQLDASLYGSSRLGVINFDNQRNNIADEDVVLPGLGNGQITNFVRGSKVFELSNHLRNVLATVTDKKLLGDGGLYSFDLSSAVEYYPFGMQMPGRAYESGGYRYGFNGKENDNEVKREENQQDYGLRIYDPRIGKFLSVDPTK</sequence>
<keyword evidence="2" id="KW-1185">Reference proteome</keyword>
<name>A0ABS7GIB1_9BACT</name>
<organism evidence="1 2">
    <name type="scientific">Chitinophaga rhizophila</name>
    <dbReference type="NCBI Taxonomy" id="2866212"/>
    <lineage>
        <taxon>Bacteria</taxon>
        <taxon>Pseudomonadati</taxon>
        <taxon>Bacteroidota</taxon>
        <taxon>Chitinophagia</taxon>
        <taxon>Chitinophagales</taxon>
        <taxon>Chitinophagaceae</taxon>
        <taxon>Chitinophaga</taxon>
    </lineage>
</organism>
<dbReference type="Gene3D" id="2.180.10.10">
    <property type="entry name" value="RHS repeat-associated core"/>
    <property type="match status" value="1"/>
</dbReference>
<dbReference type="RefSeq" id="WP_220252312.1">
    <property type="nucleotide sequence ID" value="NZ_JAICCF010000004.1"/>
</dbReference>
<gene>
    <name evidence="1" type="ORF">K1Y79_21800</name>
</gene>
<proteinExistence type="predicted"/>
<evidence type="ECO:0000313" key="2">
    <source>
        <dbReference type="Proteomes" id="UP000812961"/>
    </source>
</evidence>
<dbReference type="PANTHER" id="PTHR32305:SF15">
    <property type="entry name" value="PROTEIN RHSA-RELATED"/>
    <property type="match status" value="1"/>
</dbReference>
<evidence type="ECO:0000313" key="1">
    <source>
        <dbReference type="EMBL" id="MBW8686985.1"/>
    </source>
</evidence>
<reference evidence="1 2" key="1">
    <citation type="submission" date="2021-08" db="EMBL/GenBank/DDBJ databases">
        <title>The genome sequence of Chitinophaga sp. B61.</title>
        <authorList>
            <person name="Zhang X."/>
        </authorList>
    </citation>
    <scope>NUCLEOTIDE SEQUENCE [LARGE SCALE GENOMIC DNA]</scope>
    <source>
        <strain evidence="1 2">B61</strain>
    </source>
</reference>
<comment type="caution">
    <text evidence="1">The sequence shown here is derived from an EMBL/GenBank/DDBJ whole genome shotgun (WGS) entry which is preliminary data.</text>
</comment>
<dbReference type="EMBL" id="JAICCF010000004">
    <property type="protein sequence ID" value="MBW8686985.1"/>
    <property type="molecule type" value="Genomic_DNA"/>
</dbReference>
<dbReference type="Proteomes" id="UP000812961">
    <property type="component" value="Unassembled WGS sequence"/>
</dbReference>
<dbReference type="InterPro" id="IPR050708">
    <property type="entry name" value="T6SS_VgrG/RHS"/>
</dbReference>